<feature type="compositionally biased region" description="Polar residues" evidence="1">
    <location>
        <begin position="415"/>
        <end position="425"/>
    </location>
</feature>
<comment type="caution">
    <text evidence="3">The sequence shown here is derived from an EMBL/GenBank/DDBJ whole genome shotgun (WGS) entry which is preliminary data.</text>
</comment>
<organism evidence="3 4">
    <name type="scientific">Saitozyma podzolica</name>
    <dbReference type="NCBI Taxonomy" id="1890683"/>
    <lineage>
        <taxon>Eukaryota</taxon>
        <taxon>Fungi</taxon>
        <taxon>Dikarya</taxon>
        <taxon>Basidiomycota</taxon>
        <taxon>Agaricomycotina</taxon>
        <taxon>Tremellomycetes</taxon>
        <taxon>Tremellales</taxon>
        <taxon>Trimorphomycetaceae</taxon>
        <taxon>Saitozyma</taxon>
    </lineage>
</organism>
<keyword evidence="2" id="KW-1133">Transmembrane helix</keyword>
<evidence type="ECO:0000256" key="2">
    <source>
        <dbReference type="SAM" id="Phobius"/>
    </source>
</evidence>
<dbReference type="AlphaFoldDB" id="A0A427YVC9"/>
<protein>
    <submittedName>
        <fullName evidence="3">Uncharacterized protein</fullName>
    </submittedName>
</protein>
<dbReference type="OrthoDB" id="2564670at2759"/>
<gene>
    <name evidence="3" type="ORF">EHS25_000081</name>
</gene>
<reference evidence="3 4" key="1">
    <citation type="submission" date="2018-11" db="EMBL/GenBank/DDBJ databases">
        <title>Genome sequence of Saitozyma podzolica DSM 27192.</title>
        <authorList>
            <person name="Aliyu H."/>
            <person name="Gorte O."/>
            <person name="Ochsenreither K."/>
        </authorList>
    </citation>
    <scope>NUCLEOTIDE SEQUENCE [LARGE SCALE GENOMIC DNA]</scope>
    <source>
        <strain evidence="3 4">DSM 27192</strain>
    </source>
</reference>
<feature type="transmembrane region" description="Helical" evidence="2">
    <location>
        <begin position="7"/>
        <end position="26"/>
    </location>
</feature>
<name>A0A427YVC9_9TREE</name>
<keyword evidence="4" id="KW-1185">Reference proteome</keyword>
<evidence type="ECO:0000313" key="4">
    <source>
        <dbReference type="Proteomes" id="UP000279259"/>
    </source>
</evidence>
<feature type="region of interest" description="Disordered" evidence="1">
    <location>
        <begin position="506"/>
        <end position="556"/>
    </location>
</feature>
<keyword evidence="2" id="KW-0812">Transmembrane</keyword>
<feature type="compositionally biased region" description="Low complexity" evidence="1">
    <location>
        <begin position="215"/>
        <end position="228"/>
    </location>
</feature>
<keyword evidence="2" id="KW-0472">Membrane</keyword>
<feature type="region of interest" description="Disordered" evidence="1">
    <location>
        <begin position="208"/>
        <end position="230"/>
    </location>
</feature>
<evidence type="ECO:0000256" key="1">
    <source>
        <dbReference type="SAM" id="MobiDB-lite"/>
    </source>
</evidence>
<proteinExistence type="predicted"/>
<feature type="transmembrane region" description="Helical" evidence="2">
    <location>
        <begin position="85"/>
        <end position="108"/>
    </location>
</feature>
<evidence type="ECO:0000313" key="3">
    <source>
        <dbReference type="EMBL" id="RSH94996.1"/>
    </source>
</evidence>
<accession>A0A427YVC9</accession>
<feature type="region of interest" description="Disordered" evidence="1">
    <location>
        <begin position="406"/>
        <end position="429"/>
    </location>
</feature>
<dbReference type="EMBL" id="RSCD01000001">
    <property type="protein sequence ID" value="RSH94996.1"/>
    <property type="molecule type" value="Genomic_DNA"/>
</dbReference>
<sequence>MTLLDTAYAIHFFISLGTLPLLILLLPPYLLPTKLTGIPLTQCPRSPTLSLLVLSILRAALVFVDEATRTRVAGGGGDVFCMVDTGLNVFFTTAVLAHLPMIALYPVVYVPVGSRSQTFYSSLATPSRPSPPAPSARRSTTYLTLTYLYGLVPLVPTLSAGLPSISSGGFGQWWGFYCIERASWFRIGEPQQPEPEAAHLASNQVSRTLQVADRSSSPPSHSPSSMYPHPRHLLFRRPDTLLVQGESESHYPALLSGICSTVFARGVCSGVDRLPCNRADHGMGSRLVASGLRGCSGTGPLLLPPSTIHLSQLLLLDTFPSAAPAPIDLPLYDGTSTKSISQQNLIQPPFASMSNEDVVLSSGPAKVQRSSSFWTPPPPSLDAEVVGGGIGGGLFPLTSRDEFASSRYSTHSDSDQTSGTHTGSTLLDHGTSLEGTDETLVNYNHSYSHGHNLGYGHAFGHGQGLGAWKGTLKQVEEEQEPPSYRGSVESGSVIFAGSNAVVPPRHARAGAGAGPEAIARGSRGAGGAGDAVDEVDILPPGREEMLDSPGSAGTFD</sequence>
<dbReference type="Proteomes" id="UP000279259">
    <property type="component" value="Unassembled WGS sequence"/>
</dbReference>